<evidence type="ECO:0000313" key="4">
    <source>
        <dbReference type="Proteomes" id="UP000540989"/>
    </source>
</evidence>
<feature type="domain" description="TonB-dependent transporter Oar-like beta-barrel" evidence="2">
    <location>
        <begin position="267"/>
        <end position="1198"/>
    </location>
</feature>
<organism evidence="3 4">
    <name type="scientific">Granulicella aggregans</name>
    <dbReference type="NCBI Taxonomy" id="474949"/>
    <lineage>
        <taxon>Bacteria</taxon>
        <taxon>Pseudomonadati</taxon>
        <taxon>Acidobacteriota</taxon>
        <taxon>Terriglobia</taxon>
        <taxon>Terriglobales</taxon>
        <taxon>Acidobacteriaceae</taxon>
        <taxon>Granulicella</taxon>
    </lineage>
</organism>
<dbReference type="Proteomes" id="UP000540989">
    <property type="component" value="Unassembled WGS sequence"/>
</dbReference>
<keyword evidence="1" id="KW-0732">Signal</keyword>
<feature type="chain" id="PRO_5031134935" description="TonB-dependent transporter Oar-like beta-barrel domain-containing protein" evidence="1">
    <location>
        <begin position="40"/>
        <end position="1252"/>
    </location>
</feature>
<sequence>MNIKTKKGSNRRNKVLGCVLASCLYGMPAALVCLPGAQAQVITGTLSGSVQDNTGAVVPRATVVVKNALSGDTRTAVSNQAGSFTFAGLNSGDYNITITSPSFKVFTENGIHLDPGDSRAISGLSLTPGGNTETVTISADNNNVPLDSGERSNLITAEDIKHLSVEGRDVTELFKILPGFAIANQGVNNSAYDPGQVSVNGALGNYSANGNPVSGVYLLLDGADITDAGNYGAALQNVNYDEVSEVKVNVSNFGAEVANGPVVVSAVTKAGGDHFHGQLYTYARAPQLDSADALGKATQQPKSSDREVYPGFTVGGPVLIPGTSFNKTRKLTFFAGGEDYAQRGIYAYGSAAGALVHALVPTQNMRNGNFSATELQNYLGPALYGNGAYQNIDTVPTFAKDGTAIVGGQIAAAYADPGFAAIFKNMPLPNNVPTTANPYNWQGTNFVNNDLYEVTSRVDLAMSENNHLFGRYTVERGNSGVPGVPYYNQGELNTPGGGLSTVNSQSAAANLTTILSPTATNQLFASLAYLNAGFTSANPATLTDYPYQGAFANGRHPLPELGNYYDQSGLPRQLTPDYSLSPVFSKKFTPQGGDNFTKVWGKHTAVFGVFVERLIANGRIAFASTNGSLSQYYFPGAGSQITDLDGSTATLSGNWVANNYQGYVSGYSQQNILVADNLYFWNNAFFATDSWKIKRNLTLTYGLRVHHLGLWNDSYGNGIAIFDPSLIASGAATTPYPGFNWHAYDKSLPTSGNHSEPFFLEPRFGAAWDVFGNGTTVLRGGWGEYRAHDSQGAAGNAVQNSQFTNTVNLGGGGISLKAISGLNLSASTTPANSATIGLSGAPGTYYGLTKGDREQPLTDTYSVTLNQQLPGKINLLVGYVGNNSRFLLNDGSNQTISLDNVNAIPIGGLYKPDPFTGTTSGNTCTGTVLAPTGINPTGTNCAVTTAGLSTVLTNHYRPLNTANVQYGAIDVPNHVLFANYNGLQLGLSQESKHLLINSNYTFSKALGIRGADNAGNPADPFNVWNNYGSESFDRRHIFNLSYTVLVGNPIHNKFVGGVANGWEFSGITTIQSGPDIPTTTNNPGFAVNGNIGQQTLADGTANPNYITISNSVFLGTPDVSLQPALTCDPRTGRGSHQFINGNCFATPKLLENGPYRYPFLGGPAYVSNDLSAQKSFTLPKEQSVQLRVAAFNFLNSPLTTFSGDFTNEYQISLNNQNGTGFTDGKADPSLGFGTAAYKAGRRIMELSLKYTF</sequence>
<name>A0A7W8E5S9_9BACT</name>
<evidence type="ECO:0000313" key="3">
    <source>
        <dbReference type="EMBL" id="MBB5060468.1"/>
    </source>
</evidence>
<comment type="caution">
    <text evidence="3">The sequence shown here is derived from an EMBL/GenBank/DDBJ whole genome shotgun (WGS) entry which is preliminary data.</text>
</comment>
<dbReference type="SUPFAM" id="SSF49464">
    <property type="entry name" value="Carboxypeptidase regulatory domain-like"/>
    <property type="match status" value="1"/>
</dbReference>
<evidence type="ECO:0000256" key="1">
    <source>
        <dbReference type="SAM" id="SignalP"/>
    </source>
</evidence>
<dbReference type="Pfam" id="PF25183">
    <property type="entry name" value="OMP_b-brl_4"/>
    <property type="match status" value="1"/>
</dbReference>
<dbReference type="InterPro" id="IPR057601">
    <property type="entry name" value="Oar-like_b-barrel"/>
</dbReference>
<reference evidence="3 4" key="1">
    <citation type="submission" date="2020-08" db="EMBL/GenBank/DDBJ databases">
        <title>Genomic Encyclopedia of Type Strains, Phase IV (KMG-V): Genome sequencing to study the core and pangenomes of soil and plant-associated prokaryotes.</title>
        <authorList>
            <person name="Whitman W."/>
        </authorList>
    </citation>
    <scope>NUCLEOTIDE SEQUENCE [LARGE SCALE GENOMIC DNA]</scope>
    <source>
        <strain evidence="3 4">M8UP14</strain>
    </source>
</reference>
<dbReference type="Gene3D" id="2.60.40.1120">
    <property type="entry name" value="Carboxypeptidase-like, regulatory domain"/>
    <property type="match status" value="1"/>
</dbReference>
<evidence type="ECO:0000259" key="2">
    <source>
        <dbReference type="Pfam" id="PF25183"/>
    </source>
</evidence>
<feature type="signal peptide" evidence="1">
    <location>
        <begin position="1"/>
        <end position="39"/>
    </location>
</feature>
<dbReference type="Pfam" id="PF13620">
    <property type="entry name" value="CarboxypepD_reg"/>
    <property type="match status" value="1"/>
</dbReference>
<keyword evidence="4" id="KW-1185">Reference proteome</keyword>
<dbReference type="AlphaFoldDB" id="A0A7W8E5S9"/>
<proteinExistence type="predicted"/>
<accession>A0A7W8E5S9</accession>
<dbReference type="EMBL" id="JACHIP010000014">
    <property type="protein sequence ID" value="MBB5060468.1"/>
    <property type="molecule type" value="Genomic_DNA"/>
</dbReference>
<dbReference type="RefSeq" id="WP_184222787.1">
    <property type="nucleotide sequence ID" value="NZ_JACHIP010000014.1"/>
</dbReference>
<dbReference type="InterPro" id="IPR008969">
    <property type="entry name" value="CarboxyPept-like_regulatory"/>
</dbReference>
<gene>
    <name evidence="3" type="ORF">HDF16_005204</name>
</gene>
<protein>
    <recommendedName>
        <fullName evidence="2">TonB-dependent transporter Oar-like beta-barrel domain-containing protein</fullName>
    </recommendedName>
</protein>
<dbReference type="SUPFAM" id="SSF56935">
    <property type="entry name" value="Porins"/>
    <property type="match status" value="1"/>
</dbReference>